<dbReference type="AlphaFoldDB" id="A0A345JPJ1"/>
<feature type="transmembrane region" description="Helical" evidence="1">
    <location>
        <begin position="520"/>
        <end position="536"/>
    </location>
</feature>
<feature type="transmembrane region" description="Helical" evidence="1">
    <location>
        <begin position="381"/>
        <end position="401"/>
    </location>
</feature>
<dbReference type="RefSeq" id="WP_071628533.1">
    <property type="nucleotide sequence ID" value="NZ_CP022375.1"/>
</dbReference>
<sequence>MRISRLLQHGSVFLVINLIICLLGVYCYSKLKIKLIPELPVSSIYVTINNPGVKAQLIEKQITKPMEEILSTVDGLESISSFSEIGESKIELNIKPSKPIQSSVNAVRDLISKNKSILPDGTKEPIVSTDSFLSKPVIYVSLYSDSGKEISNSRVVDIKQKLKYVDGYSKALVFGNKEKTLYISALLDRIFKYDISIDQLVADLSQANSNFSGGKVSNNYKTEYISFNKFVNLVEDFDNIEIDSNGVAVKLKNIAKIELKNKEESSFAYGNGKKVVLLGLFVKNGFNPVDFSKNINKFIKNYSKTNSDIKFEIIIDESKDVLKAFNDTTHTLIEAIILVSVIVYFLIGSLRYSSIAILAIPVSLSGSFIALYLFGYTINNVTMLAMILAIGLVVDDSIVVTENAEHYYNKNNNALESISKAISNLFISVLILMLTLVVIYIPCIFMEGEIGRILQEFALTIVSSMLISFLVAFTLTPVLFLKLAKRSKHNFLIKVINTLFKSITKLYVKTLIKTIRKPLLFILMIFVITFLGFYFAKTKLRIEVEPFEKKDMIIIENTFSPNTSLKYIHTYMQKIFNIIKTDYNIKSSLMIEESPLSTIWLTLRDRSRSEETLDNINNKLAKISVGGDVSTKIAQSKNAGSVLGFYELDFYINNPKSPKNLQTVASIISEKMISTFDDFYTISPGSVQDIGVNCNKNKLFKYGITEKDFADLLDIFLNQRKIEVFEEGNNVYDIVFRLDDNASKDLAKIESISIKNQKDGESNVQLRQVCDVFKSSAPSSIFRFNEQFSLNAHAVTKPNVNLNQAINFIEEINDNLPDSSSISYSEKTKTLIELSEFFTLFILVALIGLYLLMYARFNNFLMPIIILGSVPVCISFSLWGLYLIAGSFNIYTTLSLVTLMGLMTKHCVLLCSAIDSCQKSGFSLINSIISGSKSRIRAIMITSLAMSIGLISLFFDNGNYANSRFQIATVLVTGIVFGSILVLYSCPILYFLLKKDKPKMPNYKQL</sequence>
<dbReference type="PANTHER" id="PTHR32063">
    <property type="match status" value="1"/>
</dbReference>
<keyword evidence="1" id="KW-1133">Transmembrane helix</keyword>
<dbReference type="KEGG" id="foo:CGC45_00850"/>
<proteinExistence type="predicted"/>
<gene>
    <name evidence="2" type="ORF">CGC43_00855</name>
</gene>
<protein>
    <submittedName>
        <fullName evidence="2">AcrB/AcrD/AcrF family protein</fullName>
    </submittedName>
</protein>
<dbReference type="Gene3D" id="3.30.2090.10">
    <property type="entry name" value="Multidrug efflux transporter AcrB TolC docking domain, DN and DC subdomains"/>
    <property type="match status" value="2"/>
</dbReference>
<feature type="transmembrane region" description="Helical" evidence="1">
    <location>
        <begin position="6"/>
        <end position="28"/>
    </location>
</feature>
<evidence type="ECO:0000313" key="3">
    <source>
        <dbReference type="Proteomes" id="UP000253862"/>
    </source>
</evidence>
<dbReference type="SUPFAM" id="SSF82866">
    <property type="entry name" value="Multidrug efflux transporter AcrB transmembrane domain"/>
    <property type="match status" value="2"/>
</dbReference>
<dbReference type="Pfam" id="PF00873">
    <property type="entry name" value="ACR_tran"/>
    <property type="match status" value="1"/>
</dbReference>
<dbReference type="PRINTS" id="PR00702">
    <property type="entry name" value="ACRIFLAVINRP"/>
</dbReference>
<evidence type="ECO:0000256" key="1">
    <source>
        <dbReference type="SAM" id="Phobius"/>
    </source>
</evidence>
<dbReference type="OrthoDB" id="9758297at2"/>
<keyword evidence="1" id="KW-0812">Transmembrane</keyword>
<dbReference type="GO" id="GO:0042910">
    <property type="term" value="F:xenobiotic transmembrane transporter activity"/>
    <property type="evidence" value="ECO:0007669"/>
    <property type="project" value="TreeGrafter"/>
</dbReference>
<name>A0A345JPJ1_9GAMM</name>
<evidence type="ECO:0000313" key="2">
    <source>
        <dbReference type="EMBL" id="AXH29237.1"/>
    </source>
</evidence>
<dbReference type="GO" id="GO:0005886">
    <property type="term" value="C:plasma membrane"/>
    <property type="evidence" value="ECO:0007669"/>
    <property type="project" value="TreeGrafter"/>
</dbReference>
<feature type="transmembrane region" description="Helical" evidence="1">
    <location>
        <begin position="353"/>
        <end position="374"/>
    </location>
</feature>
<reference evidence="2 3" key="1">
    <citation type="submission" date="2017-07" db="EMBL/GenBank/DDBJ databases">
        <title>Complete genome sequences and comparative analysis of the novel pathogen Francisella opportunistica.</title>
        <authorList>
            <person name="Dietrich E.A."/>
            <person name="Kingry L.C."/>
            <person name="Petersen J.M."/>
        </authorList>
    </citation>
    <scope>NUCLEOTIDE SEQUENCE [LARGE SCALE GENOMIC DNA]</scope>
    <source>
        <strain evidence="2 3">14-2155</strain>
    </source>
</reference>
<keyword evidence="3" id="KW-1185">Reference proteome</keyword>
<feature type="transmembrane region" description="Helical" evidence="1">
    <location>
        <begin position="890"/>
        <end position="914"/>
    </location>
</feature>
<feature type="transmembrane region" description="Helical" evidence="1">
    <location>
        <begin position="457"/>
        <end position="479"/>
    </location>
</feature>
<feature type="transmembrane region" description="Helical" evidence="1">
    <location>
        <begin position="329"/>
        <end position="347"/>
    </location>
</feature>
<dbReference type="InterPro" id="IPR001036">
    <property type="entry name" value="Acrflvin-R"/>
</dbReference>
<dbReference type="SUPFAM" id="SSF82693">
    <property type="entry name" value="Multidrug efflux transporter AcrB pore domain, PN1, PN2, PC1 and PC2 subdomains"/>
    <property type="match status" value="2"/>
</dbReference>
<accession>A0A345JPJ1</accession>
<keyword evidence="1" id="KW-0472">Membrane</keyword>
<dbReference type="PANTHER" id="PTHR32063:SF24">
    <property type="entry name" value="CATION EFFLUX SYSTEM (ACRB_ACRD_ACRF FAMILY)"/>
    <property type="match status" value="1"/>
</dbReference>
<dbReference type="Gene3D" id="1.20.1640.10">
    <property type="entry name" value="Multidrug efflux transporter AcrB transmembrane domain"/>
    <property type="match status" value="2"/>
</dbReference>
<feature type="transmembrane region" description="Helical" evidence="1">
    <location>
        <begin position="834"/>
        <end position="853"/>
    </location>
</feature>
<feature type="transmembrane region" description="Helical" evidence="1">
    <location>
        <begin position="421"/>
        <end position="445"/>
    </location>
</feature>
<feature type="transmembrane region" description="Helical" evidence="1">
    <location>
        <begin position="935"/>
        <end position="955"/>
    </location>
</feature>
<feature type="transmembrane region" description="Helical" evidence="1">
    <location>
        <begin position="860"/>
        <end position="884"/>
    </location>
</feature>
<dbReference type="InterPro" id="IPR027463">
    <property type="entry name" value="AcrB_DN_DC_subdom"/>
</dbReference>
<dbReference type="SUPFAM" id="SSF82714">
    <property type="entry name" value="Multidrug efflux transporter AcrB TolC docking domain, DN and DC subdomains"/>
    <property type="match status" value="2"/>
</dbReference>
<feature type="transmembrane region" description="Helical" evidence="1">
    <location>
        <begin position="967"/>
        <end position="993"/>
    </location>
</feature>
<dbReference type="EMBL" id="CP022375">
    <property type="protein sequence ID" value="AXH29237.1"/>
    <property type="molecule type" value="Genomic_DNA"/>
</dbReference>
<dbReference type="Proteomes" id="UP000253862">
    <property type="component" value="Chromosome"/>
</dbReference>
<dbReference type="Gene3D" id="3.30.70.1430">
    <property type="entry name" value="Multidrug efflux transporter AcrB pore domain"/>
    <property type="match status" value="2"/>
</dbReference>
<dbReference type="Gene3D" id="3.30.70.1440">
    <property type="entry name" value="Multidrug efflux transporter AcrB pore domain"/>
    <property type="match status" value="1"/>
</dbReference>
<dbReference type="Gene3D" id="3.30.70.1320">
    <property type="entry name" value="Multidrug efflux transporter AcrB pore domain like"/>
    <property type="match status" value="1"/>
</dbReference>
<organism evidence="2 3">
    <name type="scientific">Francisella opportunistica</name>
    <dbReference type="NCBI Taxonomy" id="2016517"/>
    <lineage>
        <taxon>Bacteria</taxon>
        <taxon>Pseudomonadati</taxon>
        <taxon>Pseudomonadota</taxon>
        <taxon>Gammaproteobacteria</taxon>
        <taxon>Thiotrichales</taxon>
        <taxon>Francisellaceae</taxon>
        <taxon>Francisella</taxon>
    </lineage>
</organism>